<gene>
    <name evidence="11" type="primary">ydiB</name>
    <name evidence="11" type="ORF">NCTC11088_00938</name>
</gene>
<keyword evidence="4" id="KW-0963">Cytoplasm</keyword>
<comment type="similarity">
    <text evidence="2">Belongs to the TsaE family.</text>
</comment>
<dbReference type="InterPro" id="IPR027417">
    <property type="entry name" value="P-loop_NTPase"/>
</dbReference>
<evidence type="ECO:0000256" key="6">
    <source>
        <dbReference type="ARBA" id="ARBA00022723"/>
    </source>
</evidence>
<evidence type="ECO:0000256" key="7">
    <source>
        <dbReference type="ARBA" id="ARBA00022741"/>
    </source>
</evidence>
<dbReference type="PANTHER" id="PTHR33540:SF2">
    <property type="entry name" value="TRNA THREONYLCARBAMOYLADENOSINE BIOSYNTHESIS PROTEIN TSAE"/>
    <property type="match status" value="1"/>
</dbReference>
<dbReference type="InterPro" id="IPR003442">
    <property type="entry name" value="T6A_TsaE"/>
</dbReference>
<comment type="subcellular location">
    <subcellularLocation>
        <location evidence="1">Cytoplasm</location>
    </subcellularLocation>
</comment>
<keyword evidence="6" id="KW-0479">Metal-binding</keyword>
<dbReference type="GO" id="GO:0005737">
    <property type="term" value="C:cytoplasm"/>
    <property type="evidence" value="ECO:0007669"/>
    <property type="project" value="UniProtKB-SubCell"/>
</dbReference>
<protein>
    <recommendedName>
        <fullName evidence="3">tRNA threonylcarbamoyladenosine biosynthesis protein TsaE</fullName>
    </recommendedName>
    <alternativeName>
        <fullName evidence="10">t(6)A37 threonylcarbamoyladenosine biosynthesis protein TsaE</fullName>
    </alternativeName>
</protein>
<evidence type="ECO:0000256" key="5">
    <source>
        <dbReference type="ARBA" id="ARBA00022694"/>
    </source>
</evidence>
<keyword evidence="9" id="KW-0460">Magnesium</keyword>
<evidence type="ECO:0000256" key="3">
    <source>
        <dbReference type="ARBA" id="ARBA00019010"/>
    </source>
</evidence>
<dbReference type="EMBL" id="UGTH01000001">
    <property type="protein sequence ID" value="SUB75152.1"/>
    <property type="molecule type" value="Genomic_DNA"/>
</dbReference>
<dbReference type="Gene3D" id="3.40.50.300">
    <property type="entry name" value="P-loop containing nucleotide triphosphate hydrolases"/>
    <property type="match status" value="1"/>
</dbReference>
<sequence length="148" mass="16768">MCTTKNIKLDNLEIMEKFGENLGSLLQAGDVICLNGELGAGKTTLTKSIAKGMGIEDYVTSPTFSIINEYYGKLNLYHFDTYRLENVEEVSYLGFDEYFYGDGVCVIEWADRIAAFLPEEYLEINIAEDRNAELIAHGERFKNLLENI</sequence>
<dbReference type="PANTHER" id="PTHR33540">
    <property type="entry name" value="TRNA THREONYLCARBAMOYLADENOSINE BIOSYNTHESIS PROTEIN TSAE"/>
    <property type="match status" value="1"/>
</dbReference>
<accession>A0A379DC47</accession>
<evidence type="ECO:0000256" key="2">
    <source>
        <dbReference type="ARBA" id="ARBA00007599"/>
    </source>
</evidence>
<evidence type="ECO:0000313" key="11">
    <source>
        <dbReference type="EMBL" id="SUB75152.1"/>
    </source>
</evidence>
<keyword evidence="7" id="KW-0547">Nucleotide-binding</keyword>
<proteinExistence type="inferred from homology"/>
<evidence type="ECO:0000256" key="4">
    <source>
        <dbReference type="ARBA" id="ARBA00022490"/>
    </source>
</evidence>
<keyword evidence="8" id="KW-0067">ATP-binding</keyword>
<organism evidence="11 12">
    <name type="scientific">Peptoniphilus indolicus</name>
    <dbReference type="NCBI Taxonomy" id="33030"/>
    <lineage>
        <taxon>Bacteria</taxon>
        <taxon>Bacillati</taxon>
        <taxon>Bacillota</taxon>
        <taxon>Tissierellia</taxon>
        <taxon>Tissierellales</taxon>
        <taxon>Peptoniphilaceae</taxon>
        <taxon>Peptoniphilus</taxon>
    </lineage>
</organism>
<dbReference type="NCBIfam" id="TIGR00150">
    <property type="entry name" value="T6A_YjeE"/>
    <property type="match status" value="1"/>
</dbReference>
<reference evidence="11 12" key="1">
    <citation type="submission" date="2018-06" db="EMBL/GenBank/DDBJ databases">
        <authorList>
            <consortium name="Pathogen Informatics"/>
            <person name="Doyle S."/>
        </authorList>
    </citation>
    <scope>NUCLEOTIDE SEQUENCE [LARGE SCALE GENOMIC DNA]</scope>
    <source>
        <strain evidence="11 12">NCTC11088</strain>
    </source>
</reference>
<dbReference type="GO" id="GO:0005524">
    <property type="term" value="F:ATP binding"/>
    <property type="evidence" value="ECO:0007669"/>
    <property type="project" value="UniProtKB-KW"/>
</dbReference>
<dbReference type="AlphaFoldDB" id="A0A379DC47"/>
<dbReference type="GO" id="GO:0046872">
    <property type="term" value="F:metal ion binding"/>
    <property type="evidence" value="ECO:0007669"/>
    <property type="project" value="UniProtKB-KW"/>
</dbReference>
<dbReference type="SUPFAM" id="SSF52540">
    <property type="entry name" value="P-loop containing nucleoside triphosphate hydrolases"/>
    <property type="match status" value="1"/>
</dbReference>
<dbReference type="RefSeq" id="WP_004820448.1">
    <property type="nucleotide sequence ID" value="NZ_UGTH01000001.1"/>
</dbReference>
<name>A0A379DC47_9FIRM</name>
<evidence type="ECO:0000313" key="12">
    <source>
        <dbReference type="Proteomes" id="UP000254777"/>
    </source>
</evidence>
<dbReference type="GO" id="GO:0002949">
    <property type="term" value="P:tRNA threonylcarbamoyladenosine modification"/>
    <property type="evidence" value="ECO:0007669"/>
    <property type="project" value="InterPro"/>
</dbReference>
<evidence type="ECO:0000256" key="8">
    <source>
        <dbReference type="ARBA" id="ARBA00022840"/>
    </source>
</evidence>
<evidence type="ECO:0000256" key="10">
    <source>
        <dbReference type="ARBA" id="ARBA00032441"/>
    </source>
</evidence>
<keyword evidence="5" id="KW-0819">tRNA processing</keyword>
<dbReference type="Proteomes" id="UP000254777">
    <property type="component" value="Unassembled WGS sequence"/>
</dbReference>
<dbReference type="Pfam" id="PF02367">
    <property type="entry name" value="TsaE"/>
    <property type="match status" value="1"/>
</dbReference>
<evidence type="ECO:0000256" key="9">
    <source>
        <dbReference type="ARBA" id="ARBA00022842"/>
    </source>
</evidence>
<evidence type="ECO:0000256" key="1">
    <source>
        <dbReference type="ARBA" id="ARBA00004496"/>
    </source>
</evidence>